<accession>A0A3B0TA96</accession>
<dbReference type="EMBL" id="UOEO01000030">
    <property type="protein sequence ID" value="VAW15365.1"/>
    <property type="molecule type" value="Genomic_DNA"/>
</dbReference>
<keyword evidence="9" id="KW-0961">Cell wall biogenesis/degradation</keyword>
<dbReference type="GO" id="GO:0006508">
    <property type="term" value="P:proteolysis"/>
    <property type="evidence" value="ECO:0007669"/>
    <property type="project" value="UniProtKB-KW"/>
</dbReference>
<evidence type="ECO:0000256" key="3">
    <source>
        <dbReference type="ARBA" id="ARBA00022670"/>
    </source>
</evidence>
<dbReference type="Gene3D" id="3.30.1380.10">
    <property type="match status" value="1"/>
</dbReference>
<protein>
    <recommendedName>
        <fullName evidence="11">Murein endopeptidase K</fullName>
    </recommendedName>
</protein>
<keyword evidence="7" id="KW-0862">Zinc</keyword>
<dbReference type="GO" id="GO:0008237">
    <property type="term" value="F:metallopeptidase activity"/>
    <property type="evidence" value="ECO:0007669"/>
    <property type="project" value="UniProtKB-KW"/>
</dbReference>
<keyword evidence="3" id="KW-0645">Protease</keyword>
<reference evidence="13" key="1">
    <citation type="submission" date="2018-06" db="EMBL/GenBank/DDBJ databases">
        <authorList>
            <person name="Zhirakovskaya E."/>
        </authorList>
    </citation>
    <scope>NUCLEOTIDE SEQUENCE</scope>
</reference>
<dbReference type="InterPro" id="IPR009045">
    <property type="entry name" value="Zn_M74/Hedgehog-like"/>
</dbReference>
<evidence type="ECO:0000256" key="5">
    <source>
        <dbReference type="ARBA" id="ARBA00022729"/>
    </source>
</evidence>
<dbReference type="PANTHER" id="PTHR37425">
    <property type="match status" value="1"/>
</dbReference>
<dbReference type="GO" id="GO:0046872">
    <property type="term" value="F:metal ion binding"/>
    <property type="evidence" value="ECO:0007669"/>
    <property type="project" value="UniProtKB-KW"/>
</dbReference>
<evidence type="ECO:0000256" key="7">
    <source>
        <dbReference type="ARBA" id="ARBA00022833"/>
    </source>
</evidence>
<feature type="region of interest" description="Disordered" evidence="12">
    <location>
        <begin position="347"/>
        <end position="368"/>
    </location>
</feature>
<dbReference type="AlphaFoldDB" id="A0A3B0TA96"/>
<comment type="similarity">
    <text evidence="10">Belongs to the peptidase M15 family.</text>
</comment>
<dbReference type="CDD" id="cd14844">
    <property type="entry name" value="Zn-DD-carboxypeptidase_like"/>
    <property type="match status" value="1"/>
</dbReference>
<sequence>MVGQIKKSRHTTSPFFSGALISFGALLLLLLASFVSGPALAASGERTLNLFYTNTGERAKITFRRNGRYDRAGLNQLNQFLRDWRRNEPTKMDPALFDLVWQVYQDVGATGPIHVVSAYRSPKTNEMLRSRSRAVAKESRHIKGQAMDFFIPGIPIEKLREAAMRRQVGGVGYYPTSRSPFVHLDTGNVRAWPRMTRAQLKRLFPNGRTLHLPTDGVPLSREGRLYASAQWQKCNSVPCVGSRANTAPNGGQINGAPNGGSTGRTLLDLFFGNDQKPATTTRVASNGPSQRQVTSLKVATAPKPQIPPVPAPRDALLALRTPSLPPAPVSRNTNIVVAATGGQITGNQVELDNSPLPASQPSHDPAKSSLLPITASPLLSAYAPVKAPEPNAQRALQMLIERRNSTQQNIAATPAHPTPEPKPTLRGSIAVASLGIGPGISPDQTTGLLNATWNALINAQPGQQTDPIITGAIPVQPDIKLLPIKMRPVKLVAPDLENVADAMVVPDRVFAAHFAVMFEPDEGDFNPATELGPLMGQVNFRISAFSSLKTSRFTLQAPQISTAL</sequence>
<dbReference type="Pfam" id="PF05951">
    <property type="entry name" value="Peptidase_M15_2"/>
    <property type="match status" value="1"/>
</dbReference>
<keyword evidence="4" id="KW-0479">Metal-binding</keyword>
<evidence type="ECO:0000256" key="6">
    <source>
        <dbReference type="ARBA" id="ARBA00022801"/>
    </source>
</evidence>
<dbReference type="GO" id="GO:0071555">
    <property type="term" value="P:cell wall organization"/>
    <property type="evidence" value="ECO:0007669"/>
    <property type="project" value="UniProtKB-KW"/>
</dbReference>
<evidence type="ECO:0000256" key="2">
    <source>
        <dbReference type="ARBA" id="ARBA00004776"/>
    </source>
</evidence>
<evidence type="ECO:0000256" key="10">
    <source>
        <dbReference type="ARBA" id="ARBA00093448"/>
    </source>
</evidence>
<gene>
    <name evidence="13" type="ORF">MNBD_ALPHA12-929</name>
</gene>
<evidence type="ECO:0000313" key="13">
    <source>
        <dbReference type="EMBL" id="VAW15365.1"/>
    </source>
</evidence>
<evidence type="ECO:0000256" key="8">
    <source>
        <dbReference type="ARBA" id="ARBA00023049"/>
    </source>
</evidence>
<evidence type="ECO:0000256" key="4">
    <source>
        <dbReference type="ARBA" id="ARBA00022723"/>
    </source>
</evidence>
<keyword evidence="5" id="KW-0732">Signal</keyword>
<evidence type="ECO:0000256" key="9">
    <source>
        <dbReference type="ARBA" id="ARBA00023316"/>
    </source>
</evidence>
<comment type="cofactor">
    <cofactor evidence="1">
        <name>Zn(2+)</name>
        <dbReference type="ChEBI" id="CHEBI:29105"/>
    </cofactor>
</comment>
<evidence type="ECO:0000256" key="12">
    <source>
        <dbReference type="SAM" id="MobiDB-lite"/>
    </source>
</evidence>
<organism evidence="13">
    <name type="scientific">hydrothermal vent metagenome</name>
    <dbReference type="NCBI Taxonomy" id="652676"/>
    <lineage>
        <taxon>unclassified sequences</taxon>
        <taxon>metagenomes</taxon>
        <taxon>ecological metagenomes</taxon>
    </lineage>
</organism>
<keyword evidence="6" id="KW-0378">Hydrolase</keyword>
<keyword evidence="8" id="KW-0482">Metalloprotease</keyword>
<dbReference type="PANTHER" id="PTHR37425:SF1">
    <property type="entry name" value="OUTER MEMBRANE PROTEIN"/>
    <property type="match status" value="1"/>
</dbReference>
<comment type="pathway">
    <text evidence="2">Cell wall biogenesis; cell wall polysaccharide biosynthesis.</text>
</comment>
<feature type="compositionally biased region" description="Polar residues" evidence="12">
    <location>
        <begin position="347"/>
        <end position="362"/>
    </location>
</feature>
<name>A0A3B0TA96_9ZZZZ</name>
<evidence type="ECO:0000256" key="11">
    <source>
        <dbReference type="ARBA" id="ARBA00093666"/>
    </source>
</evidence>
<dbReference type="InterPro" id="IPR010275">
    <property type="entry name" value="MepK"/>
</dbReference>
<proteinExistence type="inferred from homology"/>
<dbReference type="SUPFAM" id="SSF55166">
    <property type="entry name" value="Hedgehog/DD-peptidase"/>
    <property type="match status" value="1"/>
</dbReference>
<evidence type="ECO:0000256" key="1">
    <source>
        <dbReference type="ARBA" id="ARBA00001947"/>
    </source>
</evidence>